<evidence type="ECO:0000313" key="3">
    <source>
        <dbReference type="Proteomes" id="UP001152607"/>
    </source>
</evidence>
<dbReference type="OrthoDB" id="3741724at2759"/>
<sequence length="190" mass="21455">MLHSSLHRLTPTPHHSPQVLHQPFSPLPPPTLSNSQSPLPHHPGKASTHIMEIDPPLTATTPQPDFQEIRQILDLKIYALSHARILYGSEARKFYDILDAPVAPNSMDTPGKFLAVLVCSLEGASKTLRIAYADEGPVHAVNKLVQELKRDSGVLYSTSYLFRFFSRSFFFFFFYVDVEVWRLLTLTVNV</sequence>
<keyword evidence="3" id="KW-1185">Reference proteome</keyword>
<evidence type="ECO:0000256" key="1">
    <source>
        <dbReference type="SAM" id="MobiDB-lite"/>
    </source>
</evidence>
<proteinExistence type="predicted"/>
<comment type="caution">
    <text evidence="2">The sequence shown here is derived from an EMBL/GenBank/DDBJ whole genome shotgun (WGS) entry which is preliminary data.</text>
</comment>
<protein>
    <submittedName>
        <fullName evidence="2">Uncharacterized protein</fullName>
    </submittedName>
</protein>
<dbReference type="AlphaFoldDB" id="A0A9W4UN57"/>
<evidence type="ECO:0000313" key="2">
    <source>
        <dbReference type="EMBL" id="CAI6338754.1"/>
    </source>
</evidence>
<reference evidence="2" key="1">
    <citation type="submission" date="2023-01" db="EMBL/GenBank/DDBJ databases">
        <authorList>
            <person name="Van Ghelder C."/>
            <person name="Rancurel C."/>
        </authorList>
    </citation>
    <scope>NUCLEOTIDE SEQUENCE</scope>
    <source>
        <strain evidence="2">CNCM I-4278</strain>
    </source>
</reference>
<organism evidence="2 3">
    <name type="scientific">Periconia digitata</name>
    <dbReference type="NCBI Taxonomy" id="1303443"/>
    <lineage>
        <taxon>Eukaryota</taxon>
        <taxon>Fungi</taxon>
        <taxon>Dikarya</taxon>
        <taxon>Ascomycota</taxon>
        <taxon>Pezizomycotina</taxon>
        <taxon>Dothideomycetes</taxon>
        <taxon>Pleosporomycetidae</taxon>
        <taxon>Pleosporales</taxon>
        <taxon>Massarineae</taxon>
        <taxon>Periconiaceae</taxon>
        <taxon>Periconia</taxon>
    </lineage>
</organism>
<dbReference type="EMBL" id="CAOQHR010000008">
    <property type="protein sequence ID" value="CAI6338754.1"/>
    <property type="molecule type" value="Genomic_DNA"/>
</dbReference>
<feature type="region of interest" description="Disordered" evidence="1">
    <location>
        <begin position="1"/>
        <end position="49"/>
    </location>
</feature>
<accession>A0A9W4UN57</accession>
<gene>
    <name evidence="2" type="ORF">PDIGIT_LOCUS11888</name>
</gene>
<dbReference type="Proteomes" id="UP001152607">
    <property type="component" value="Unassembled WGS sequence"/>
</dbReference>
<name>A0A9W4UN57_9PLEO</name>